<dbReference type="Pfam" id="PF04166">
    <property type="entry name" value="PdxA"/>
    <property type="match status" value="1"/>
</dbReference>
<dbReference type="GO" id="GO:0016491">
    <property type="term" value="F:oxidoreductase activity"/>
    <property type="evidence" value="ECO:0007669"/>
    <property type="project" value="UniProtKB-KW"/>
</dbReference>
<organism evidence="4 5">
    <name type="scientific">Kerstersia gyiorum</name>
    <dbReference type="NCBI Taxonomy" id="206506"/>
    <lineage>
        <taxon>Bacteria</taxon>
        <taxon>Pseudomonadati</taxon>
        <taxon>Pseudomonadota</taxon>
        <taxon>Betaproteobacteria</taxon>
        <taxon>Burkholderiales</taxon>
        <taxon>Alcaligenaceae</taxon>
        <taxon>Kerstersia</taxon>
    </lineage>
</organism>
<dbReference type="SUPFAM" id="SSF53659">
    <property type="entry name" value="Isocitrate/Isopropylmalate dehydrogenase-like"/>
    <property type="match status" value="1"/>
</dbReference>
<keyword evidence="3" id="KW-0520">NAD</keyword>
<dbReference type="GO" id="GO:0051287">
    <property type="term" value="F:NAD binding"/>
    <property type="evidence" value="ECO:0007669"/>
    <property type="project" value="InterPro"/>
</dbReference>
<evidence type="ECO:0000313" key="4">
    <source>
        <dbReference type="EMBL" id="RZS67227.1"/>
    </source>
</evidence>
<dbReference type="Gene3D" id="3.40.718.10">
    <property type="entry name" value="Isopropylmalate Dehydrogenase"/>
    <property type="match status" value="1"/>
</dbReference>
<reference evidence="4 5" key="1">
    <citation type="submission" date="2019-02" db="EMBL/GenBank/DDBJ databases">
        <title>Genomic Encyclopedia of Type Strains, Phase IV (KMG-IV): sequencing the most valuable type-strain genomes for metagenomic binning, comparative biology and taxonomic classification.</title>
        <authorList>
            <person name="Goeker M."/>
        </authorList>
    </citation>
    <scope>NUCLEOTIDE SEQUENCE [LARGE SCALE GENOMIC DNA]</scope>
    <source>
        <strain evidence="4 5">DSM 16618</strain>
    </source>
</reference>
<evidence type="ECO:0000256" key="3">
    <source>
        <dbReference type="ARBA" id="ARBA00023027"/>
    </source>
</evidence>
<dbReference type="AlphaFoldDB" id="A0A4Q7MHP0"/>
<evidence type="ECO:0000256" key="2">
    <source>
        <dbReference type="ARBA" id="ARBA00023002"/>
    </source>
</evidence>
<accession>A0A4Q7MHP0</accession>
<evidence type="ECO:0000313" key="5">
    <source>
        <dbReference type="Proteomes" id="UP000292039"/>
    </source>
</evidence>
<keyword evidence="2" id="KW-0560">Oxidoreductase</keyword>
<dbReference type="Proteomes" id="UP000292039">
    <property type="component" value="Unassembled WGS sequence"/>
</dbReference>
<dbReference type="NCBIfam" id="TIGR00557">
    <property type="entry name" value="pdxA"/>
    <property type="match status" value="1"/>
</dbReference>
<dbReference type="PANTHER" id="PTHR30004:SF6">
    <property type="entry name" value="D-THREONATE 4-PHOSPHATE DEHYDROGENASE"/>
    <property type="match status" value="1"/>
</dbReference>
<name>A0A4Q7MHP0_9BURK</name>
<comment type="caution">
    <text evidence="4">The sequence shown here is derived from an EMBL/GenBank/DDBJ whole genome shotgun (WGS) entry which is preliminary data.</text>
</comment>
<evidence type="ECO:0000256" key="1">
    <source>
        <dbReference type="ARBA" id="ARBA00022723"/>
    </source>
</evidence>
<dbReference type="InterPro" id="IPR005255">
    <property type="entry name" value="PdxA_fam"/>
</dbReference>
<dbReference type="EMBL" id="SGWZ01000004">
    <property type="protein sequence ID" value="RZS67227.1"/>
    <property type="molecule type" value="Genomic_DNA"/>
</dbReference>
<gene>
    <name evidence="4" type="ORF">EV679_2440</name>
</gene>
<proteinExistence type="predicted"/>
<protein>
    <submittedName>
        <fullName evidence="4">4-hydroxythreonine-4-phosphate dehydrogenase</fullName>
    </submittedName>
</protein>
<keyword evidence="1" id="KW-0479">Metal-binding</keyword>
<dbReference type="PANTHER" id="PTHR30004">
    <property type="entry name" value="4-HYDROXYTHREONINE-4-PHOSPHATE DEHYDROGENASE"/>
    <property type="match status" value="1"/>
</dbReference>
<sequence>MPGKIQPDRCSAPLQRDNGGMSNILSRPLGITLGDAAGIGPELVLKLHATGLPYPAIVYGDAGALARARAYSGAAAASLEIQEIDHPRDACFRPGLVPVISRATPLPAGLPLGRVSALAGLSAYEAICHAIDDTLAGHLHAVVTAPIHKEALQAAGVDFPGHTEILATRCATDDYAMVLVNDCLRVLLATIHIALSEVPARITPEGQRRSLALAHRVCRQLGVAHPRIAVAGLNPHAGEGGKFGLEDRDIIAPAVAWARAQGYDASGPWPGDTVFMRARQGEFDIVVAQYHDQGLIPVKYLGLDQGVNITAGLPIVRTSVDHGTAFDIAGKGIADEASLRVACDMAAAMSPEAR</sequence>
<dbReference type="GO" id="GO:0046872">
    <property type="term" value="F:metal ion binding"/>
    <property type="evidence" value="ECO:0007669"/>
    <property type="project" value="UniProtKB-KW"/>
</dbReference>